<feature type="region of interest" description="Disordered" evidence="2">
    <location>
        <begin position="1"/>
        <end position="23"/>
    </location>
</feature>
<dbReference type="CDD" id="cd16936">
    <property type="entry name" value="HATPase_RsbW-like"/>
    <property type="match status" value="1"/>
</dbReference>
<feature type="domain" description="Histidine kinase/HSP90-like ATPase" evidence="3">
    <location>
        <begin position="27"/>
        <end position="125"/>
    </location>
</feature>
<dbReference type="GO" id="GO:0005524">
    <property type="term" value="F:ATP binding"/>
    <property type="evidence" value="ECO:0007669"/>
    <property type="project" value="UniProtKB-KW"/>
</dbReference>
<keyword evidence="1" id="KW-0418">Kinase</keyword>
<comment type="caution">
    <text evidence="4">The sequence shown here is derived from an EMBL/GenBank/DDBJ whole genome shotgun (WGS) entry which is preliminary data.</text>
</comment>
<organism evidence="4 5">
    <name type="scientific">Streptomyces boetiae</name>
    <dbReference type="NCBI Taxonomy" id="3075541"/>
    <lineage>
        <taxon>Bacteria</taxon>
        <taxon>Bacillati</taxon>
        <taxon>Actinomycetota</taxon>
        <taxon>Actinomycetes</taxon>
        <taxon>Kitasatosporales</taxon>
        <taxon>Streptomycetaceae</taxon>
        <taxon>Streptomyces</taxon>
    </lineage>
</organism>
<evidence type="ECO:0000313" key="4">
    <source>
        <dbReference type="EMBL" id="MDT0307658.1"/>
    </source>
</evidence>
<evidence type="ECO:0000256" key="1">
    <source>
        <dbReference type="ARBA" id="ARBA00022527"/>
    </source>
</evidence>
<dbReference type="InterPro" id="IPR003594">
    <property type="entry name" value="HATPase_dom"/>
</dbReference>
<keyword evidence="4" id="KW-0067">ATP-binding</keyword>
<dbReference type="InterPro" id="IPR036890">
    <property type="entry name" value="HATPase_C_sf"/>
</dbReference>
<gene>
    <name evidence="4" type="ORF">RM780_11875</name>
</gene>
<dbReference type="Gene3D" id="3.30.565.10">
    <property type="entry name" value="Histidine kinase-like ATPase, C-terminal domain"/>
    <property type="match status" value="1"/>
</dbReference>
<keyword evidence="5" id="KW-1185">Reference proteome</keyword>
<dbReference type="SUPFAM" id="SSF55874">
    <property type="entry name" value="ATPase domain of HSP90 chaperone/DNA topoisomerase II/histidine kinase"/>
    <property type="match status" value="1"/>
</dbReference>
<name>A0ABU2L8X1_9ACTN</name>
<keyword evidence="4" id="KW-0547">Nucleotide-binding</keyword>
<keyword evidence="1" id="KW-0723">Serine/threonine-protein kinase</keyword>
<reference evidence="5" key="1">
    <citation type="submission" date="2023-07" db="EMBL/GenBank/DDBJ databases">
        <title>30 novel species of actinomycetes from the DSMZ collection.</title>
        <authorList>
            <person name="Nouioui I."/>
        </authorList>
    </citation>
    <scope>NUCLEOTIDE SEQUENCE [LARGE SCALE GENOMIC DNA]</scope>
    <source>
        <strain evidence="5">DSM 44917</strain>
    </source>
</reference>
<evidence type="ECO:0000259" key="3">
    <source>
        <dbReference type="Pfam" id="PF13581"/>
    </source>
</evidence>
<dbReference type="PANTHER" id="PTHR35526">
    <property type="entry name" value="ANTI-SIGMA-F FACTOR RSBW-RELATED"/>
    <property type="match status" value="1"/>
</dbReference>
<protein>
    <submittedName>
        <fullName evidence="4">ATP-binding protein</fullName>
    </submittedName>
</protein>
<proteinExistence type="predicted"/>
<evidence type="ECO:0000313" key="5">
    <source>
        <dbReference type="Proteomes" id="UP001183388"/>
    </source>
</evidence>
<sequence>MGHTTAARTERGTPRTSPLPSSIALEFPPEPFRVTQARHLGVAALREWGLDRLADTVEILISELVTNAVRYGGSEQVRVLLAHGEGEVFLAVDDGAPGRAHVRQVGPESESGRGMAIVQALSDAWGTDGPRTWCTVVAADTVSRGDTDPVEP</sequence>
<dbReference type="InterPro" id="IPR050267">
    <property type="entry name" value="Anti-sigma-factor_SerPK"/>
</dbReference>
<dbReference type="Proteomes" id="UP001183388">
    <property type="component" value="Unassembled WGS sequence"/>
</dbReference>
<keyword evidence="1" id="KW-0808">Transferase</keyword>
<accession>A0ABU2L8X1</accession>
<dbReference type="RefSeq" id="WP_311630605.1">
    <property type="nucleotide sequence ID" value="NZ_JAVREN010000013.1"/>
</dbReference>
<evidence type="ECO:0000256" key="2">
    <source>
        <dbReference type="SAM" id="MobiDB-lite"/>
    </source>
</evidence>
<dbReference type="PANTHER" id="PTHR35526:SF3">
    <property type="entry name" value="ANTI-SIGMA-F FACTOR RSBW"/>
    <property type="match status" value="1"/>
</dbReference>
<dbReference type="Pfam" id="PF13581">
    <property type="entry name" value="HATPase_c_2"/>
    <property type="match status" value="1"/>
</dbReference>
<dbReference type="EMBL" id="JAVREN010000013">
    <property type="protein sequence ID" value="MDT0307658.1"/>
    <property type="molecule type" value="Genomic_DNA"/>
</dbReference>